<dbReference type="GeneID" id="92051388"/>
<protein>
    <submittedName>
        <fullName evidence="3">Chitinase</fullName>
    </submittedName>
</protein>
<organism evidence="3 4">
    <name type="scientific">Apiospora hydei</name>
    <dbReference type="NCBI Taxonomy" id="1337664"/>
    <lineage>
        <taxon>Eukaryota</taxon>
        <taxon>Fungi</taxon>
        <taxon>Dikarya</taxon>
        <taxon>Ascomycota</taxon>
        <taxon>Pezizomycotina</taxon>
        <taxon>Sordariomycetes</taxon>
        <taxon>Xylariomycetidae</taxon>
        <taxon>Amphisphaeriales</taxon>
        <taxon>Apiosporaceae</taxon>
        <taxon>Apiospora</taxon>
    </lineage>
</organism>
<feature type="signal peptide" evidence="1">
    <location>
        <begin position="1"/>
        <end position="19"/>
    </location>
</feature>
<name>A0ABR1V8P6_9PEZI</name>
<evidence type="ECO:0000256" key="1">
    <source>
        <dbReference type="SAM" id="SignalP"/>
    </source>
</evidence>
<dbReference type="EMBL" id="JAQQWN010000009">
    <property type="protein sequence ID" value="KAK8067267.1"/>
    <property type="molecule type" value="Genomic_DNA"/>
</dbReference>
<dbReference type="RefSeq" id="XP_066664020.1">
    <property type="nucleotide sequence ID" value="XM_066818328.1"/>
</dbReference>
<comment type="caution">
    <text evidence="3">The sequence shown here is derived from an EMBL/GenBank/DDBJ whole genome shotgun (WGS) entry which is preliminary data.</text>
</comment>
<evidence type="ECO:0000313" key="4">
    <source>
        <dbReference type="Proteomes" id="UP001433268"/>
    </source>
</evidence>
<sequence length="196" mass="21657">MRLILTITVALMGFDLIAGRVTDLRGVRPATISVRQAEKDPVQKGHQTCVNCRKGKIDLCEESTFHTDKTKLASVAAPKISDCEDLVKEIEGEKFDNNWFYIFGGDNVDRSKMHDIWGHKNCYIGFKTVDPDGENGTAAIAMGNQDVIDIIRDAIAKFGTKEGKVYATGEAQCNANSPDKRGANRVVSWQLYNPFG</sequence>
<evidence type="ECO:0000259" key="2">
    <source>
        <dbReference type="Pfam" id="PF14856"/>
    </source>
</evidence>
<feature type="chain" id="PRO_5045838293" evidence="1">
    <location>
        <begin position="20"/>
        <end position="196"/>
    </location>
</feature>
<dbReference type="Proteomes" id="UP001433268">
    <property type="component" value="Unassembled WGS sequence"/>
</dbReference>
<gene>
    <name evidence="3" type="ORF">PG997_014014</name>
</gene>
<evidence type="ECO:0000313" key="3">
    <source>
        <dbReference type="EMBL" id="KAK8067267.1"/>
    </source>
</evidence>
<reference evidence="3 4" key="1">
    <citation type="submission" date="2023-01" db="EMBL/GenBank/DDBJ databases">
        <title>Analysis of 21 Apiospora genomes using comparative genomics revels a genus with tremendous synthesis potential of carbohydrate active enzymes and secondary metabolites.</title>
        <authorList>
            <person name="Sorensen T."/>
        </authorList>
    </citation>
    <scope>NUCLEOTIDE SEQUENCE [LARGE SCALE GENOMIC DNA]</scope>
    <source>
        <strain evidence="3 4">CBS 114990</strain>
    </source>
</reference>
<keyword evidence="4" id="KW-1185">Reference proteome</keyword>
<dbReference type="InterPro" id="IPR029226">
    <property type="entry name" value="Ecp2-like"/>
</dbReference>
<dbReference type="Pfam" id="PF14856">
    <property type="entry name" value="Hce2"/>
    <property type="match status" value="1"/>
</dbReference>
<feature type="domain" description="Ecp2 effector protein-like" evidence="2">
    <location>
        <begin position="60"/>
        <end position="173"/>
    </location>
</feature>
<accession>A0ABR1V8P6</accession>
<proteinExistence type="predicted"/>
<keyword evidence="1" id="KW-0732">Signal</keyword>